<dbReference type="SUPFAM" id="SSF52540">
    <property type="entry name" value="P-loop containing nucleoside triphosphate hydrolases"/>
    <property type="match status" value="1"/>
</dbReference>
<gene>
    <name evidence="1" type="ordered locus">Metev_1243</name>
</gene>
<organism evidence="1 2">
    <name type="scientific">Methanohalobium evestigatum (strain ATCC BAA-1072 / DSM 3721 / NBRC 107634 / OCM 161 / Z-7303)</name>
    <dbReference type="NCBI Taxonomy" id="644295"/>
    <lineage>
        <taxon>Archaea</taxon>
        <taxon>Methanobacteriati</taxon>
        <taxon>Methanobacteriota</taxon>
        <taxon>Stenosarchaea group</taxon>
        <taxon>Methanomicrobia</taxon>
        <taxon>Methanosarcinales</taxon>
        <taxon>Methanosarcinaceae</taxon>
        <taxon>Methanohalobium</taxon>
    </lineage>
</organism>
<name>D7E7N9_METEZ</name>
<proteinExistence type="predicted"/>
<dbReference type="KEGG" id="mev:Metev_1243"/>
<evidence type="ECO:0008006" key="3">
    <source>
        <dbReference type="Google" id="ProtNLM"/>
    </source>
</evidence>
<reference evidence="1 2" key="1">
    <citation type="submission" date="2010-06" db="EMBL/GenBank/DDBJ databases">
        <title>Complete sequence chromosome of Methanohalobium evestigatum Z-7303.</title>
        <authorList>
            <consortium name="US DOE Joint Genome Institute"/>
            <person name="Lucas S."/>
            <person name="Copeland A."/>
            <person name="Lapidus A."/>
            <person name="Cheng J.-F."/>
            <person name="Bruce D."/>
            <person name="Goodwin L."/>
            <person name="Pitluck S."/>
            <person name="Saunders E."/>
            <person name="Detter J.C."/>
            <person name="Han C."/>
            <person name="Tapia R."/>
            <person name="Land M."/>
            <person name="Hauser L."/>
            <person name="Kyrpides N."/>
            <person name="Mikhailova N."/>
            <person name="Sieprawska-Lupa M."/>
            <person name="Whitman W.B."/>
            <person name="Anderson I."/>
            <person name="Woyke T."/>
        </authorList>
    </citation>
    <scope>NUCLEOTIDE SEQUENCE [LARGE SCALE GENOMIC DNA]</scope>
    <source>
        <strain evidence="2">ATCC BAA-1072 / DSM 3721 / NBRC 107634 / OCM 161 / Z-7303</strain>
    </source>
</reference>
<evidence type="ECO:0000313" key="1">
    <source>
        <dbReference type="EMBL" id="ADI74112.1"/>
    </source>
</evidence>
<evidence type="ECO:0000313" key="2">
    <source>
        <dbReference type="Proteomes" id="UP000000391"/>
    </source>
</evidence>
<protein>
    <recommendedName>
        <fullName evidence="3">Sulfotransferase domain-containing protein</fullName>
    </recommendedName>
</protein>
<dbReference type="EMBL" id="CP002069">
    <property type="protein sequence ID" value="ADI74112.1"/>
    <property type="molecule type" value="Genomic_DNA"/>
</dbReference>
<dbReference type="GeneID" id="9346876"/>
<sequence>MNKKCLILLIGPESTSTRLFTEIFSQHPDILGTENATTHVDHMDQVWDLVENDCITDASEILPINTEHKYILTRRSIPHGKDNKPAEYMKFPNLENFYETCQLKNLPLILLITTRSVVPNLISWTYERASSNGLFENSKNQYWESYKYLFSIINKYNIPFYFVSLEALIYEEQNYINSIFQLLGLSHFQLNKELRKDVNTNRYKLFLKNFLDKKQSKHIGINKFIKQIIRK</sequence>
<dbReference type="AlphaFoldDB" id="D7E7N9"/>
<dbReference type="RefSeq" id="WP_013194678.1">
    <property type="nucleotide sequence ID" value="NC_014253.1"/>
</dbReference>
<dbReference type="HOGENOM" id="CLU_1197637_0_0_2"/>
<dbReference type="Proteomes" id="UP000000391">
    <property type="component" value="Chromosome"/>
</dbReference>
<keyword evidence="2" id="KW-1185">Reference proteome</keyword>
<dbReference type="InterPro" id="IPR027417">
    <property type="entry name" value="P-loop_NTPase"/>
</dbReference>
<accession>D7E7N9</accession>